<protein>
    <submittedName>
        <fullName evidence="2">Uncharacterized protein</fullName>
    </submittedName>
</protein>
<evidence type="ECO:0000313" key="3">
    <source>
        <dbReference type="Proteomes" id="UP000031866"/>
    </source>
</evidence>
<reference evidence="3" key="1">
    <citation type="submission" date="2014-12" db="EMBL/GenBank/DDBJ databases">
        <title>Genome sequence of Clostridium beijerinckii strain 59B.</title>
        <authorList>
            <person name="Little G.T."/>
            <person name="Minton N.P."/>
        </authorList>
    </citation>
    <scope>NUCLEOTIDE SEQUENCE [LARGE SCALE GENOMIC DNA]</scope>
    <source>
        <strain evidence="3">59B</strain>
    </source>
</reference>
<dbReference type="STRING" id="1520.LF65_01693"/>
<sequence length="285" mass="33097">MKIGKAIFKKGNIFKEIQAVNLNRDKYYEDYRGYLFCTENECKAKLSFVERKGNIKFFRTFPSTPHKNGCLNEVIYEDGIEEVQLRRLVNKINLSNKHIINKLESAFDKFRNNDVEVGGLNSEESGKTHTKGNGSRIKGNEAELFDEGMESKDGKEPYIITRIYNEIGKEDDTKVRCIIGYVHNIQLMDRHGYINLTPRKVDSVKVHFAEYFAVNNETEFNNMQIIESYIKHMKLNSKQIICCCIGRVKYVKSGINIILDRYQGFTLNGMKFYEIVGYMNNLKSK</sequence>
<dbReference type="KEGG" id="cbei:LF65_01693"/>
<name>A0A0B5QJB4_CLOBE</name>
<feature type="region of interest" description="Disordered" evidence="1">
    <location>
        <begin position="118"/>
        <end position="137"/>
    </location>
</feature>
<dbReference type="OrthoDB" id="2452459at2"/>
<organism evidence="2 3">
    <name type="scientific">Clostridium beijerinckii</name>
    <name type="common">Clostridium MP</name>
    <dbReference type="NCBI Taxonomy" id="1520"/>
    <lineage>
        <taxon>Bacteria</taxon>
        <taxon>Bacillati</taxon>
        <taxon>Bacillota</taxon>
        <taxon>Clostridia</taxon>
        <taxon>Eubacteriales</taxon>
        <taxon>Clostridiaceae</taxon>
        <taxon>Clostridium</taxon>
    </lineage>
</organism>
<dbReference type="Proteomes" id="UP000031866">
    <property type="component" value="Chromosome"/>
</dbReference>
<dbReference type="AlphaFoldDB" id="A0A0B5QJB4"/>
<proteinExistence type="predicted"/>
<evidence type="ECO:0000313" key="2">
    <source>
        <dbReference type="EMBL" id="AJG98296.1"/>
    </source>
</evidence>
<dbReference type="EMBL" id="CP010086">
    <property type="protein sequence ID" value="AJG98296.1"/>
    <property type="molecule type" value="Genomic_DNA"/>
</dbReference>
<evidence type="ECO:0000256" key="1">
    <source>
        <dbReference type="SAM" id="MobiDB-lite"/>
    </source>
</evidence>
<dbReference type="RefSeq" id="WP_041895592.1">
    <property type="nucleotide sequence ID" value="NZ_CP010086.2"/>
</dbReference>
<gene>
    <name evidence="2" type="ORF">LF65_01693</name>
</gene>
<accession>A0A0B5QJB4</accession>